<evidence type="ECO:0000313" key="22">
    <source>
        <dbReference type="Proteomes" id="UP000267841"/>
    </source>
</evidence>
<dbReference type="InterPro" id="IPR027417">
    <property type="entry name" value="P-loop_NTPase"/>
</dbReference>
<evidence type="ECO:0000259" key="19">
    <source>
        <dbReference type="PROSITE" id="PS52036"/>
    </source>
</evidence>
<reference evidence="21 22" key="1">
    <citation type="submission" date="2018-10" db="EMBL/GenBank/DDBJ databases">
        <title>Genomic Encyclopedia of Archaeal and Bacterial Type Strains, Phase II (KMG-II): from individual species to whole genera.</title>
        <authorList>
            <person name="Goeker M."/>
        </authorList>
    </citation>
    <scope>NUCLEOTIDE SEQUENCE [LARGE SCALE GENOMIC DNA]</scope>
    <source>
        <strain evidence="21 22">DSM 16510</strain>
    </source>
</reference>
<feature type="domain" description="Helicase ATP-binding" evidence="18">
    <location>
        <begin position="83"/>
        <end position="240"/>
    </location>
</feature>
<feature type="binding site" evidence="14">
    <location>
        <position position="79"/>
    </location>
    <ligand>
        <name>ATP</name>
        <dbReference type="ChEBI" id="CHEBI:30616"/>
    </ligand>
</feature>
<dbReference type="HAMAP" id="MF_01125">
    <property type="entry name" value="Reverse_gyrase"/>
    <property type="match status" value="1"/>
</dbReference>
<feature type="domain" description="RG N-terminal-type" evidence="19">
    <location>
        <begin position="1"/>
        <end position="42"/>
    </location>
</feature>
<dbReference type="GO" id="GO:0016887">
    <property type="term" value="F:ATP hydrolysis activity"/>
    <property type="evidence" value="ECO:0007669"/>
    <property type="project" value="RHEA"/>
</dbReference>
<dbReference type="PANTHER" id="PTHR43505:SF1">
    <property type="entry name" value="REVERSE GYRASE"/>
    <property type="match status" value="1"/>
</dbReference>
<dbReference type="RefSeq" id="WP_121010374.1">
    <property type="nucleotide sequence ID" value="NZ_RCCJ01000001.1"/>
</dbReference>
<proteinExistence type="inferred from homology"/>
<dbReference type="Gene3D" id="1.10.460.10">
    <property type="entry name" value="Topoisomerase I, domain 2"/>
    <property type="match status" value="1"/>
</dbReference>
<dbReference type="CDD" id="cd18798">
    <property type="entry name" value="SF2_C_reverse_gyrase"/>
    <property type="match status" value="1"/>
</dbReference>
<evidence type="ECO:0000313" key="21">
    <source>
        <dbReference type="EMBL" id="RLJ70550.1"/>
    </source>
</evidence>
<dbReference type="Gene3D" id="1.10.290.10">
    <property type="entry name" value="Topoisomerase I, domain 4"/>
    <property type="match status" value="1"/>
</dbReference>
<dbReference type="PROSITE" id="PS52039">
    <property type="entry name" value="TOPO_IA_2"/>
    <property type="match status" value="1"/>
</dbReference>
<evidence type="ECO:0000256" key="12">
    <source>
        <dbReference type="ARBA" id="ARBA00043976"/>
    </source>
</evidence>
<dbReference type="SUPFAM" id="SSF56712">
    <property type="entry name" value="Prokaryotic type I DNA topoisomerase"/>
    <property type="match status" value="1"/>
</dbReference>
<dbReference type="Proteomes" id="UP000267841">
    <property type="component" value="Unassembled WGS sequence"/>
</dbReference>
<dbReference type="GO" id="GO:0006265">
    <property type="term" value="P:DNA topological change"/>
    <property type="evidence" value="ECO:0007669"/>
    <property type="project" value="UniProtKB-UniRule"/>
</dbReference>
<dbReference type="EC" id="5.6.2.-" evidence="14"/>
<keyword evidence="16" id="KW-0175">Coiled coil</keyword>
<dbReference type="PROSITE" id="PS50880">
    <property type="entry name" value="TOPRIM"/>
    <property type="match status" value="1"/>
</dbReference>
<dbReference type="InterPro" id="IPR003601">
    <property type="entry name" value="Topo_IA_2"/>
</dbReference>
<evidence type="ECO:0000256" key="3">
    <source>
        <dbReference type="ARBA" id="ARBA00022490"/>
    </source>
</evidence>
<evidence type="ECO:0000256" key="13">
    <source>
        <dbReference type="ARBA" id="ARBA00049360"/>
    </source>
</evidence>
<dbReference type="SMART" id="SM00493">
    <property type="entry name" value="TOPRIM"/>
    <property type="match status" value="1"/>
</dbReference>
<dbReference type="PRINTS" id="PR00417">
    <property type="entry name" value="PRTPISMRASEI"/>
</dbReference>
<dbReference type="InterPro" id="IPR040569">
    <property type="entry name" value="Znf_Rg"/>
</dbReference>
<evidence type="ECO:0000259" key="20">
    <source>
        <dbReference type="PROSITE" id="PS52039"/>
    </source>
</evidence>
<feature type="region of interest" description="Topoisomerase I" evidence="14">
    <location>
        <begin position="592"/>
        <end position="1146"/>
    </location>
</feature>
<keyword evidence="14" id="KW-0378">Hydrolase</keyword>
<comment type="function">
    <text evidence="14">Modifies the topological state of DNA by introducing positive supercoils in an ATP-dependent process, increasing the linking number in steps of +1. Binds to single-stranded DNA, transiently cleaves and then rejoins the ends, introducing a positive supercoil in the process. The scissile phosphodiester is attacked by the catalytic tyrosine of the enzyme, resulting in the formation of a DNA-(5'-phosphotyrosyl)-enzyme intermediate. Probably involved in rewinding DNA strands in regions of the chromosome that have opened up to allow replication, transcription, DNA repair and/or for DNA protection.</text>
</comment>
<evidence type="ECO:0000256" key="6">
    <source>
        <dbReference type="ARBA" id="ARBA00022771"/>
    </source>
</evidence>
<feature type="domain" description="Toprim" evidence="17">
    <location>
        <begin position="596"/>
        <end position="727"/>
    </location>
</feature>
<dbReference type="Gene3D" id="3.40.50.300">
    <property type="entry name" value="P-loop containing nucleotide triphosphate hydrolases"/>
    <property type="match status" value="3"/>
</dbReference>
<feature type="coiled-coil region" evidence="16">
    <location>
        <begin position="557"/>
        <end position="591"/>
    </location>
</feature>
<dbReference type="SUPFAM" id="SSF52540">
    <property type="entry name" value="P-loop containing nucleoside triphosphate hydrolases"/>
    <property type="match status" value="2"/>
</dbReference>
<feature type="active site" description="O-(5'-phospho-DNA)-tyrosine intermediate" evidence="14">
    <location>
        <position position="890"/>
    </location>
</feature>
<dbReference type="PROSITE" id="PS52036">
    <property type="entry name" value="ZF_RG_N"/>
    <property type="match status" value="1"/>
</dbReference>
<evidence type="ECO:0000256" key="8">
    <source>
        <dbReference type="ARBA" id="ARBA00022840"/>
    </source>
</evidence>
<keyword evidence="22" id="KW-1185">Reference proteome</keyword>
<organism evidence="21 22">
    <name type="scientific">Hydrogenivirga caldilitoris</name>
    <dbReference type="NCBI Taxonomy" id="246264"/>
    <lineage>
        <taxon>Bacteria</taxon>
        <taxon>Pseudomonadati</taxon>
        <taxon>Aquificota</taxon>
        <taxon>Aquificia</taxon>
        <taxon>Aquificales</taxon>
        <taxon>Aquificaceae</taxon>
        <taxon>Hydrogenivirga</taxon>
    </lineage>
</organism>
<dbReference type="CDD" id="cd17924">
    <property type="entry name" value="DDXDc_reverse_gyrase"/>
    <property type="match status" value="1"/>
</dbReference>
<dbReference type="InterPro" id="IPR013824">
    <property type="entry name" value="Topo_IA_cen_sub1"/>
</dbReference>
<accession>A0A497XQV9</accession>
<dbReference type="InterPro" id="IPR011545">
    <property type="entry name" value="DEAD/DEAH_box_helicase_dom"/>
</dbReference>
<comment type="cofactor">
    <cofactor evidence="14">
        <name>Zn(2+)</name>
        <dbReference type="ChEBI" id="CHEBI:29105"/>
    </cofactor>
    <text evidence="14">Binds 1 or 2 zinc ions per subunit.</text>
</comment>
<dbReference type="InterPro" id="IPR005736">
    <property type="entry name" value="Reverse_gyrase"/>
</dbReference>
<dbReference type="InterPro" id="IPR013826">
    <property type="entry name" value="Topo_IA_cen_sub3"/>
</dbReference>
<dbReference type="GO" id="GO:0006260">
    <property type="term" value="P:DNA replication"/>
    <property type="evidence" value="ECO:0007669"/>
    <property type="project" value="UniProtKB-UniRule"/>
</dbReference>
<evidence type="ECO:0000259" key="18">
    <source>
        <dbReference type="PROSITE" id="PS51192"/>
    </source>
</evidence>
<comment type="subunit">
    <text evidence="2 14">Monomer.</text>
</comment>
<evidence type="ECO:0000256" key="16">
    <source>
        <dbReference type="SAM" id="Coils"/>
    </source>
</evidence>
<protein>
    <recommendedName>
        <fullName evidence="14 15">Reverse gyrase</fullName>
        <ecNumber evidence="14">5.6.2.-</ecNumber>
    </recommendedName>
</protein>
<dbReference type="InterPro" id="IPR013497">
    <property type="entry name" value="Topo_IA_cen"/>
</dbReference>
<evidence type="ECO:0000256" key="10">
    <source>
        <dbReference type="ARBA" id="ARBA00023125"/>
    </source>
</evidence>
<dbReference type="GO" id="GO:0005524">
    <property type="term" value="F:ATP binding"/>
    <property type="evidence" value="ECO:0007669"/>
    <property type="project" value="UniProtKB-UniRule"/>
</dbReference>
<dbReference type="GO" id="GO:0003677">
    <property type="term" value="F:DNA binding"/>
    <property type="evidence" value="ECO:0007669"/>
    <property type="project" value="UniProtKB-UniRule"/>
</dbReference>
<comment type="domain">
    <text evidence="14">Introduction of positive supercoils requires the cooperation of both domains. The helicase-like domain probably does not directly unwind DNA, but more likely acts by driving ATP-dependent conformational changes within the whole enzyme. A beta hairpin in the 'latch' region of the N-terminal domain plays a regulatory role in the enzyme, repressing topoisomerase activity in the absence of ATP and preventing the enzyme from acting as an ATP-independent relaxing enzyme; it also helps to coordinate nucleotide hydrolysis by the ATPase domain with the supercoiling activity of the topoisomerase domain.</text>
</comment>
<dbReference type="SMART" id="SM00487">
    <property type="entry name" value="DEXDc"/>
    <property type="match status" value="1"/>
</dbReference>
<dbReference type="Pfam" id="PF01751">
    <property type="entry name" value="Toprim"/>
    <property type="match status" value="1"/>
</dbReference>
<feature type="domain" description="Topo IA-type catalytic" evidence="20">
    <location>
        <begin position="743"/>
        <end position="1141"/>
    </location>
</feature>
<dbReference type="InterPro" id="IPR014001">
    <property type="entry name" value="Helicase_ATP-bd"/>
</dbReference>
<dbReference type="Gene3D" id="2.60.510.20">
    <property type="match status" value="1"/>
</dbReference>
<evidence type="ECO:0000256" key="14">
    <source>
        <dbReference type="HAMAP-Rule" id="MF_01125"/>
    </source>
</evidence>
<dbReference type="EMBL" id="RCCJ01000001">
    <property type="protein sequence ID" value="RLJ70550.1"/>
    <property type="molecule type" value="Genomic_DNA"/>
</dbReference>
<evidence type="ECO:0000256" key="4">
    <source>
        <dbReference type="ARBA" id="ARBA00022723"/>
    </source>
</evidence>
<dbReference type="SMART" id="SM00437">
    <property type="entry name" value="TOP1Ac"/>
    <property type="match status" value="1"/>
</dbReference>
<keyword evidence="9 14" id="KW-0799">Topoisomerase</keyword>
<evidence type="ECO:0000256" key="9">
    <source>
        <dbReference type="ARBA" id="ARBA00023029"/>
    </source>
</evidence>
<dbReference type="Pfam" id="PF01131">
    <property type="entry name" value="Topoisom_bac"/>
    <property type="match status" value="1"/>
</dbReference>
<keyword evidence="5 14" id="KW-0547">Nucleotide-binding</keyword>
<evidence type="ECO:0000256" key="5">
    <source>
        <dbReference type="ARBA" id="ARBA00022741"/>
    </source>
</evidence>
<evidence type="ECO:0000256" key="1">
    <source>
        <dbReference type="ARBA" id="ARBA00004496"/>
    </source>
</evidence>
<keyword evidence="11 14" id="KW-0413">Isomerase</keyword>
<keyword evidence="8 14" id="KW-0067">ATP-binding</keyword>
<comment type="catalytic activity">
    <reaction evidence="13 14 15">
        <text>ATP + H2O = ADP + phosphate + H(+)</text>
        <dbReference type="Rhea" id="RHEA:13065"/>
        <dbReference type="ChEBI" id="CHEBI:15377"/>
        <dbReference type="ChEBI" id="CHEBI:15378"/>
        <dbReference type="ChEBI" id="CHEBI:30616"/>
        <dbReference type="ChEBI" id="CHEBI:43474"/>
        <dbReference type="ChEBI" id="CHEBI:456216"/>
    </reaction>
</comment>
<evidence type="ECO:0000256" key="11">
    <source>
        <dbReference type="ARBA" id="ARBA00023235"/>
    </source>
</evidence>
<dbReference type="Pfam" id="PF00270">
    <property type="entry name" value="DEAD"/>
    <property type="match status" value="1"/>
</dbReference>
<dbReference type="AlphaFoldDB" id="A0A497XQV9"/>
<evidence type="ECO:0000259" key="17">
    <source>
        <dbReference type="PROSITE" id="PS50880"/>
    </source>
</evidence>
<dbReference type="InterPro" id="IPR006171">
    <property type="entry name" value="TOPRIM_dom"/>
</dbReference>
<comment type="caution">
    <text evidence="21">The sequence shown here is derived from an EMBL/GenBank/DDBJ whole genome shotgun (WGS) entry which is preliminary data.</text>
</comment>
<dbReference type="NCBIfam" id="TIGR01054">
    <property type="entry name" value="rgy"/>
    <property type="match status" value="2"/>
</dbReference>
<comment type="subcellular location">
    <subcellularLocation>
        <location evidence="1 14">Cytoplasm</location>
    </subcellularLocation>
</comment>
<dbReference type="SMART" id="SM00436">
    <property type="entry name" value="TOP1Bc"/>
    <property type="match status" value="1"/>
</dbReference>
<keyword evidence="7 14" id="KW-0862">Zinc</keyword>
<comment type="similarity">
    <text evidence="14">In the C-terminal section; belongs to the type IA topoisomerase family.</text>
</comment>
<keyword evidence="3 14" id="KW-0963">Cytoplasm</keyword>
<dbReference type="GO" id="GO:0160097">
    <property type="term" value="F:reverse gyrase activity"/>
    <property type="evidence" value="ECO:0007669"/>
    <property type="project" value="UniProtKB-UniRule"/>
</dbReference>
<comment type="similarity">
    <text evidence="12 14">In the N-terminal section; belongs to the DEAD box helicase family. DDVD subfamily.</text>
</comment>
<dbReference type="OrthoDB" id="9804262at2"/>
<name>A0A497XQV9_9AQUI</name>
<gene>
    <name evidence="14" type="primary">rgy</name>
    <name evidence="21" type="ORF">BCF55_0826</name>
</gene>
<dbReference type="PANTHER" id="PTHR43505">
    <property type="entry name" value="REVERSE GYRASE"/>
    <property type="match status" value="1"/>
</dbReference>
<evidence type="ECO:0000256" key="7">
    <source>
        <dbReference type="ARBA" id="ARBA00022833"/>
    </source>
</evidence>
<dbReference type="InterPro" id="IPR023405">
    <property type="entry name" value="Topo_IA_core_domain"/>
</dbReference>
<dbReference type="GO" id="GO:0008270">
    <property type="term" value="F:zinc ion binding"/>
    <property type="evidence" value="ECO:0007669"/>
    <property type="project" value="UniProtKB-UniRule"/>
</dbReference>
<evidence type="ECO:0000256" key="2">
    <source>
        <dbReference type="ARBA" id="ARBA00011245"/>
    </source>
</evidence>
<dbReference type="GO" id="GO:0008094">
    <property type="term" value="F:ATP-dependent activity, acting on DNA"/>
    <property type="evidence" value="ECO:0007669"/>
    <property type="project" value="UniProtKB-UniRule"/>
</dbReference>
<comment type="function">
    <text evidence="15">Modifies the topological state of DNA by introducing positive supercoils in an ATP-dependent process, increasing the linking number in steps of +1. Binds to single-stranded DNA, transiently cleaves and then rejoins the ends, introducing a positive supercoil in the process. The scissile phosphodiester is attacked by the catalytic tyrosine of the enzyme, resulting in the formation of a DNA-(5'-phosphotyrosyl)-enzyme intermediate. Involved in rewinding DNA strands in regions of the chromosome that have opened up to allow replication, transcription, DNA repair and/or for DNA protection.</text>
</comment>
<sequence>MISAVFENLCPNCGGRISSDRVLKGLPCDKCLPKEVSRDKLCSVIKKGSMRELCDIEEKVNRWELFFRENVGSTPWSLQRSWAKKVFLKRSFALLAPTGVGKTTFGVTVAAFLAKEGKKSYIILPTKLLLEQVQKSLIKAGVPEGELLVAGEVTEKKKREAKEKIAGGDFKVLVTTSMYLYKNYELIPREFDFIFVDDVDSFLKTAKNIDKVLYLLGFSEEEVQRAYELVRLKEKRNKSKEDWELIKEESQKIAELSSKARGVLVVSSATGNPRSNRIKLFKELLGFEVGRPTVYLRNVADVYEEPEDMDRALVEKVRELGGGGLIFVSSDLGKEGVNRVLKLLKKEKIKAKSYEELKDFSEFEKGKVQVLIGISSYRNPLVRGLDLPHVVRYALFYGVPKITVSLNIETSVSHLLWALLSIRPTIAKSLKDKVKDVDRWIQTLRRYSFISESFIEQSPELGKRIESLRKEVQKFLLSKEVKKLLESSEELTLRKTEEGYTMVVADVTGYLQASGRTSRMFAGGVTKGLSYILVDDRRALNNLFRKVRWFNEDVRFVPATEIKLEELLKEINEDRRKVKALLEGREEVERKEHIKPVLVVVESPNKARTIANFFGKPISRRFGDFEVLEIAAGDLYLMITSSLGHILDLTKEEGFHGVIVDGDFTPIYEVIEGKDKTVEGLRLIAEEVESAYVATDPDTEGEKIGWDVGALLTPFVKEIRRVEFHEVTRRAIGQALKNPRDFNENLVKAQVVRRISDRWIGFEVSRILQSTFQKAWLSGGRVQIPVLGWIVEREKEYRKKRQVVQITFRGEGSWLRVEFEFPDKKEAKKFFEKLKNVEVNLLEEREEELSPPGPFTTDTLLKEASDRFRFSVKKTMQLAQDLFEKGFITYHRTDSTRVSDVGIAVAREFVTENFPKELFSARRWGSEGAHECIRPTKPLDSEELRSVILSGQVQELTRDHIVLYDLIFKRFMASQMKSAKVKLSRVVLRALDREQELELRTGVVKDGFNLIYPIELHPELKGRIPVSDKKELKEVPSAYLFTQGSLVQEMKRRGIGRPSTYASTVEKLLDRGYVIERSGFLIPTKLGKEVYEFLKNQERIIPFVSEEFTRKLEELMDSVEEGKEDHNEILKTLYEDIIEFEVSVRR</sequence>
<keyword evidence="10 14" id="KW-0238">DNA-binding</keyword>
<comment type="miscellaneous">
    <text evidence="14">This enzyme is the only unique feature of hyperthermophilic bacteria/archaea known and seems to be essential for adaptation to life at high temperatures. It may play a role in stabilization of DNA at high temperatures.</text>
</comment>
<keyword evidence="4 14" id="KW-0479">Metal-binding</keyword>
<evidence type="ECO:0000256" key="15">
    <source>
        <dbReference type="RuleBase" id="RU004026"/>
    </source>
</evidence>
<dbReference type="Pfam" id="PF17915">
    <property type="entry name" value="zf_Rg"/>
    <property type="match status" value="1"/>
</dbReference>
<dbReference type="PROSITE" id="PS51192">
    <property type="entry name" value="HELICASE_ATP_BIND_1"/>
    <property type="match status" value="1"/>
</dbReference>
<dbReference type="Gene3D" id="3.40.50.140">
    <property type="match status" value="1"/>
</dbReference>
<dbReference type="InterPro" id="IPR003602">
    <property type="entry name" value="Topo_IA_DNA-bd_dom"/>
</dbReference>
<keyword evidence="6 14" id="KW-0863">Zinc-finger</keyword>
<dbReference type="CDD" id="cd00186">
    <property type="entry name" value="TOP1Ac"/>
    <property type="match status" value="1"/>
</dbReference>
<dbReference type="GO" id="GO:0005737">
    <property type="term" value="C:cytoplasm"/>
    <property type="evidence" value="ECO:0007669"/>
    <property type="project" value="UniProtKB-SubCell"/>
</dbReference>